<dbReference type="SMART" id="SM00342">
    <property type="entry name" value="HTH_ARAC"/>
    <property type="match status" value="1"/>
</dbReference>
<feature type="domain" description="HTH araC/xylS-type" evidence="4">
    <location>
        <begin position="237"/>
        <end position="335"/>
    </location>
</feature>
<comment type="caution">
    <text evidence="5">The sequence shown here is derived from an EMBL/GenBank/DDBJ whole genome shotgun (WGS) entry which is preliminary data.</text>
</comment>
<organism evidence="5 6">
    <name type="scientific">Amycolatopsis deserti</name>
    <dbReference type="NCBI Taxonomy" id="185696"/>
    <lineage>
        <taxon>Bacteria</taxon>
        <taxon>Bacillati</taxon>
        <taxon>Actinomycetota</taxon>
        <taxon>Actinomycetes</taxon>
        <taxon>Pseudonocardiales</taxon>
        <taxon>Pseudonocardiaceae</taxon>
        <taxon>Amycolatopsis</taxon>
    </lineage>
</organism>
<dbReference type="Pfam" id="PF12833">
    <property type="entry name" value="HTH_18"/>
    <property type="match status" value="1"/>
</dbReference>
<sequence>MGSLIRATNLLGFAELVRELGGDPEALLTRHRIPPGVASVEDAFIPYASLAYLLDETARELGCPDFGLRLSGWQGIDILGPVAVMARHASTVADGFAQIARYLHIHSPALHLSVARPGEVGYRDGAVTFLFDIQERGLPYLAQPYELSLANGERIARLLGGADLVFEAVAFRHAAQSDPATYEEFFGAPVLFGQEWCGIRISLAAAQRPIDTADPATLRLVSRYLDASYTPGQDLVPRVAELVRRLLPTGTCTTTTVARHLGLHPRTLQRQLAAEGTTFATILDEERKEQAARLLATPGLQLRQLAGMLGYVEQSTFNRSFRRWYGTTPTRYLAGR</sequence>
<dbReference type="InterPro" id="IPR018060">
    <property type="entry name" value="HTH_AraC"/>
</dbReference>
<keyword evidence="6" id="KW-1185">Reference proteome</keyword>
<evidence type="ECO:0000256" key="2">
    <source>
        <dbReference type="ARBA" id="ARBA00023125"/>
    </source>
</evidence>
<keyword evidence="1" id="KW-0805">Transcription regulation</keyword>
<dbReference type="RefSeq" id="WP_191242510.1">
    <property type="nucleotide sequence ID" value="NZ_BNAU01000001.1"/>
</dbReference>
<dbReference type="PANTHER" id="PTHR47894">
    <property type="entry name" value="HTH-TYPE TRANSCRIPTIONAL REGULATOR GADX"/>
    <property type="match status" value="1"/>
</dbReference>
<dbReference type="Pfam" id="PF12625">
    <property type="entry name" value="Arabinose_bd"/>
    <property type="match status" value="1"/>
</dbReference>
<dbReference type="SUPFAM" id="SSF46689">
    <property type="entry name" value="Homeodomain-like"/>
    <property type="match status" value="1"/>
</dbReference>
<dbReference type="PROSITE" id="PS01124">
    <property type="entry name" value="HTH_ARAC_FAMILY_2"/>
    <property type="match status" value="1"/>
</dbReference>
<evidence type="ECO:0000256" key="3">
    <source>
        <dbReference type="ARBA" id="ARBA00023163"/>
    </source>
</evidence>
<evidence type="ECO:0000256" key="1">
    <source>
        <dbReference type="ARBA" id="ARBA00023015"/>
    </source>
</evidence>
<dbReference type="Gene3D" id="1.10.10.60">
    <property type="entry name" value="Homeodomain-like"/>
    <property type="match status" value="1"/>
</dbReference>
<proteinExistence type="predicted"/>
<gene>
    <name evidence="5" type="primary">virS</name>
    <name evidence="5" type="ORF">GCM10017786_01240</name>
</gene>
<dbReference type="InterPro" id="IPR032687">
    <property type="entry name" value="AraC-type_N"/>
</dbReference>
<keyword evidence="2" id="KW-0238">DNA-binding</keyword>
<evidence type="ECO:0000313" key="6">
    <source>
        <dbReference type="Proteomes" id="UP000605897"/>
    </source>
</evidence>
<keyword evidence="3" id="KW-0804">Transcription</keyword>
<dbReference type="EMBL" id="BNAU01000001">
    <property type="protein sequence ID" value="GHE76088.1"/>
    <property type="molecule type" value="Genomic_DNA"/>
</dbReference>
<name>A0ABQ3IAK4_9PSEU</name>
<evidence type="ECO:0000259" key="4">
    <source>
        <dbReference type="PROSITE" id="PS01124"/>
    </source>
</evidence>
<dbReference type="InterPro" id="IPR009057">
    <property type="entry name" value="Homeodomain-like_sf"/>
</dbReference>
<accession>A0ABQ3IAK4</accession>
<reference evidence="6" key="1">
    <citation type="journal article" date="2019" name="Int. J. Syst. Evol. Microbiol.">
        <title>The Global Catalogue of Microorganisms (GCM) 10K type strain sequencing project: providing services to taxonomists for standard genome sequencing and annotation.</title>
        <authorList>
            <consortium name="The Broad Institute Genomics Platform"/>
            <consortium name="The Broad Institute Genome Sequencing Center for Infectious Disease"/>
            <person name="Wu L."/>
            <person name="Ma J."/>
        </authorList>
    </citation>
    <scope>NUCLEOTIDE SEQUENCE [LARGE SCALE GENOMIC DNA]</scope>
    <source>
        <strain evidence="6">CGMCC 4.7677</strain>
    </source>
</reference>
<dbReference type="PANTHER" id="PTHR47894:SF4">
    <property type="entry name" value="HTH-TYPE TRANSCRIPTIONAL REGULATOR GADX"/>
    <property type="match status" value="1"/>
</dbReference>
<protein>
    <submittedName>
        <fullName evidence="5">HTH-type transcriptional regulator VirS</fullName>
    </submittedName>
</protein>
<dbReference type="Proteomes" id="UP000605897">
    <property type="component" value="Unassembled WGS sequence"/>
</dbReference>
<evidence type="ECO:0000313" key="5">
    <source>
        <dbReference type="EMBL" id="GHE76088.1"/>
    </source>
</evidence>